<protein>
    <submittedName>
        <fullName evidence="1">Uncharacterized protein</fullName>
    </submittedName>
</protein>
<reference evidence="2" key="1">
    <citation type="journal article" date="2019" name="Int. J. Syst. Evol. Microbiol.">
        <title>The Global Catalogue of Microorganisms (GCM) 10K type strain sequencing project: providing services to taxonomists for standard genome sequencing and annotation.</title>
        <authorList>
            <consortium name="The Broad Institute Genomics Platform"/>
            <consortium name="The Broad Institute Genome Sequencing Center for Infectious Disease"/>
            <person name="Wu L."/>
            <person name="Ma J."/>
        </authorList>
    </citation>
    <scope>NUCLEOTIDE SEQUENCE [LARGE SCALE GENOMIC DNA]</scope>
    <source>
        <strain evidence="2">CGMCC 1.12404</strain>
    </source>
</reference>
<keyword evidence="2" id="KW-1185">Reference proteome</keyword>
<dbReference type="EMBL" id="BMEX01000026">
    <property type="protein sequence ID" value="GGA57790.1"/>
    <property type="molecule type" value="Genomic_DNA"/>
</dbReference>
<accession>A0ABQ1H3T7</accession>
<name>A0ABQ1H3T7_9BACL</name>
<comment type="caution">
    <text evidence="1">The sequence shown here is derived from an EMBL/GenBank/DDBJ whole genome shotgun (WGS) entry which is preliminary data.</text>
</comment>
<evidence type="ECO:0000313" key="1">
    <source>
        <dbReference type="EMBL" id="GGA57790.1"/>
    </source>
</evidence>
<sequence>MARVVIKDAKGPYILQEGNKKKSACADYPTTSRSATAIMRKQRMKRKNTLNCKRLT</sequence>
<gene>
    <name evidence="1" type="ORF">GCM10007416_33770</name>
</gene>
<organism evidence="1 2">
    <name type="scientific">Kroppenstedtia guangzhouensis</name>
    <dbReference type="NCBI Taxonomy" id="1274356"/>
    <lineage>
        <taxon>Bacteria</taxon>
        <taxon>Bacillati</taxon>
        <taxon>Bacillota</taxon>
        <taxon>Bacilli</taxon>
        <taxon>Bacillales</taxon>
        <taxon>Thermoactinomycetaceae</taxon>
        <taxon>Kroppenstedtia</taxon>
    </lineage>
</organism>
<dbReference type="Proteomes" id="UP000617979">
    <property type="component" value="Unassembled WGS sequence"/>
</dbReference>
<proteinExistence type="predicted"/>
<evidence type="ECO:0000313" key="2">
    <source>
        <dbReference type="Proteomes" id="UP000617979"/>
    </source>
</evidence>